<keyword evidence="7" id="KW-1185">Reference proteome</keyword>
<dbReference type="PIRSF" id="PIRSF001365">
    <property type="entry name" value="DHDPS"/>
    <property type="match status" value="1"/>
</dbReference>
<evidence type="ECO:0000256" key="1">
    <source>
        <dbReference type="ARBA" id="ARBA00023239"/>
    </source>
</evidence>
<feature type="active site" description="Schiff-base intermediate with substrate" evidence="4">
    <location>
        <position position="165"/>
    </location>
</feature>
<keyword evidence="2" id="KW-0704">Schiff base</keyword>
<proteinExistence type="inferred from homology"/>
<dbReference type="SMART" id="SM01130">
    <property type="entry name" value="DHDPS"/>
    <property type="match status" value="1"/>
</dbReference>
<organism evidence="6 7">
    <name type="scientific">Chitinophaga agrisoli</name>
    <dbReference type="NCBI Taxonomy" id="2607653"/>
    <lineage>
        <taxon>Bacteria</taxon>
        <taxon>Pseudomonadati</taxon>
        <taxon>Bacteroidota</taxon>
        <taxon>Chitinophagia</taxon>
        <taxon>Chitinophagales</taxon>
        <taxon>Chitinophagaceae</taxon>
        <taxon>Chitinophaga</taxon>
    </lineage>
</organism>
<sequence length="311" mass="33698">MKAQKKYSGVVVPMMTPFTAQSTIDEAAVQRLVDHMIAGKAHPFILGTTGEAASITRTEKKKLVQATVKAAAGRSLVYAGISSNSQQDSIEEGKAWHDLGADVLVATMPSYYPVEPAQMRRYFEELASQLPCPLIIYNIPATTHLSIPIEIVDQLSAHPNIVGFKDSEKGVERITAATALWKERQDFSYLLGWALMSQSALEQGADGMVPSTGNLAPAVYRAIYDAVLAGDTATAAKAQQKADAISEMYQKNRILSQSLAAFKVMLAAYGLCGPDMLPPLYRMPEGEEQQLKTAVRTVFGDLNQINSVGNE</sequence>
<dbReference type="PANTHER" id="PTHR42849:SF1">
    <property type="entry name" value="N-ACETYLNEURAMINATE LYASE"/>
    <property type="match status" value="1"/>
</dbReference>
<evidence type="ECO:0000256" key="4">
    <source>
        <dbReference type="PIRSR" id="PIRSR001365-1"/>
    </source>
</evidence>
<comment type="caution">
    <text evidence="6">The sequence shown here is derived from an EMBL/GenBank/DDBJ whole genome shotgun (WGS) entry which is preliminary data.</text>
</comment>
<dbReference type="InterPro" id="IPR013785">
    <property type="entry name" value="Aldolase_TIM"/>
</dbReference>
<feature type="active site" description="Proton donor/acceptor" evidence="4">
    <location>
        <position position="137"/>
    </location>
</feature>
<dbReference type="CDD" id="cd00408">
    <property type="entry name" value="DHDPS-like"/>
    <property type="match status" value="1"/>
</dbReference>
<comment type="similarity">
    <text evidence="3">Belongs to the DapA family.</text>
</comment>
<dbReference type="RefSeq" id="WP_149838846.1">
    <property type="nucleotide sequence ID" value="NZ_VUOC01000003.1"/>
</dbReference>
<accession>A0A5B2VQ99</accession>
<dbReference type="GO" id="GO:0005829">
    <property type="term" value="C:cytosol"/>
    <property type="evidence" value="ECO:0007669"/>
    <property type="project" value="TreeGrafter"/>
</dbReference>
<feature type="binding site" evidence="5">
    <location>
        <position position="209"/>
    </location>
    <ligand>
        <name>pyruvate</name>
        <dbReference type="ChEBI" id="CHEBI:15361"/>
    </ligand>
</feature>
<dbReference type="SUPFAM" id="SSF51569">
    <property type="entry name" value="Aldolase"/>
    <property type="match status" value="1"/>
</dbReference>
<dbReference type="GO" id="GO:0008747">
    <property type="term" value="F:N-acetylneuraminate lyase activity"/>
    <property type="evidence" value="ECO:0007669"/>
    <property type="project" value="TreeGrafter"/>
</dbReference>
<dbReference type="InterPro" id="IPR002220">
    <property type="entry name" value="DapA-like"/>
</dbReference>
<dbReference type="PROSITE" id="PS00666">
    <property type="entry name" value="DHDPS_2"/>
    <property type="match status" value="1"/>
</dbReference>
<evidence type="ECO:0000313" key="6">
    <source>
        <dbReference type="EMBL" id="KAA2241331.1"/>
    </source>
</evidence>
<dbReference type="AlphaFoldDB" id="A0A5B2VQ99"/>
<dbReference type="PRINTS" id="PR00146">
    <property type="entry name" value="DHPICSNTHASE"/>
</dbReference>
<dbReference type="GO" id="GO:0019262">
    <property type="term" value="P:N-acetylneuraminate catabolic process"/>
    <property type="evidence" value="ECO:0007669"/>
    <property type="project" value="TreeGrafter"/>
</dbReference>
<dbReference type="Pfam" id="PF00701">
    <property type="entry name" value="DHDPS"/>
    <property type="match status" value="1"/>
</dbReference>
<dbReference type="Proteomes" id="UP000324611">
    <property type="component" value="Unassembled WGS sequence"/>
</dbReference>
<reference evidence="6 7" key="1">
    <citation type="submission" date="2019-09" db="EMBL/GenBank/DDBJ databases">
        <title>Chitinophaga ginsengihumi sp. nov., isolated from soil of ginseng rhizosphere.</title>
        <authorList>
            <person name="Lee J."/>
        </authorList>
    </citation>
    <scope>NUCLEOTIDE SEQUENCE [LARGE SCALE GENOMIC DNA]</scope>
    <source>
        <strain evidence="6 7">BN140078</strain>
    </source>
</reference>
<protein>
    <submittedName>
        <fullName evidence="6">Dihydrodipicolinate synthase family protein</fullName>
    </submittedName>
</protein>
<dbReference type="PANTHER" id="PTHR42849">
    <property type="entry name" value="N-ACETYLNEURAMINATE LYASE"/>
    <property type="match status" value="1"/>
</dbReference>
<dbReference type="Gene3D" id="3.20.20.70">
    <property type="entry name" value="Aldolase class I"/>
    <property type="match status" value="1"/>
</dbReference>
<dbReference type="InterPro" id="IPR020625">
    <property type="entry name" value="Schiff_base-form_aldolases_AS"/>
</dbReference>
<evidence type="ECO:0000256" key="3">
    <source>
        <dbReference type="PIRNR" id="PIRNR001365"/>
    </source>
</evidence>
<gene>
    <name evidence="6" type="ORF">F0L74_15615</name>
</gene>
<keyword evidence="1 3" id="KW-0456">Lyase</keyword>
<dbReference type="EMBL" id="VUOC01000003">
    <property type="protein sequence ID" value="KAA2241331.1"/>
    <property type="molecule type" value="Genomic_DNA"/>
</dbReference>
<evidence type="ECO:0000256" key="2">
    <source>
        <dbReference type="ARBA" id="ARBA00023270"/>
    </source>
</evidence>
<reference evidence="6 7" key="2">
    <citation type="submission" date="2019-09" db="EMBL/GenBank/DDBJ databases">
        <authorList>
            <person name="Jin C."/>
        </authorList>
    </citation>
    <scope>NUCLEOTIDE SEQUENCE [LARGE SCALE GENOMIC DNA]</scope>
    <source>
        <strain evidence="6 7">BN140078</strain>
    </source>
</reference>
<name>A0A5B2VQ99_9BACT</name>
<evidence type="ECO:0000256" key="5">
    <source>
        <dbReference type="PIRSR" id="PIRSR001365-2"/>
    </source>
</evidence>
<evidence type="ECO:0000313" key="7">
    <source>
        <dbReference type="Proteomes" id="UP000324611"/>
    </source>
</evidence>
<feature type="binding site" evidence="5">
    <location>
        <position position="49"/>
    </location>
    <ligand>
        <name>pyruvate</name>
        <dbReference type="ChEBI" id="CHEBI:15361"/>
    </ligand>
</feature>